<gene>
    <name evidence="1" type="ORF">SPPYR_0181</name>
</gene>
<name>A0A1Y5PMV8_9SPHN</name>
<organism evidence="1">
    <name type="scientific">uncultured Sphingopyxis sp</name>
    <dbReference type="NCBI Taxonomy" id="310581"/>
    <lineage>
        <taxon>Bacteria</taxon>
        <taxon>Pseudomonadati</taxon>
        <taxon>Pseudomonadota</taxon>
        <taxon>Alphaproteobacteria</taxon>
        <taxon>Sphingomonadales</taxon>
        <taxon>Sphingomonadaceae</taxon>
        <taxon>Sphingopyxis</taxon>
        <taxon>environmental samples</taxon>
    </lineage>
</organism>
<reference evidence="1" key="1">
    <citation type="submission" date="2016-03" db="EMBL/GenBank/DDBJ databases">
        <authorList>
            <person name="Ploux O."/>
        </authorList>
    </citation>
    <scope>NUCLEOTIDE SEQUENCE</scope>
    <source>
        <strain evidence="1">UC10</strain>
    </source>
</reference>
<accession>A0A1Y5PMV8</accession>
<evidence type="ECO:0000313" key="1">
    <source>
        <dbReference type="EMBL" id="SBV31301.1"/>
    </source>
</evidence>
<proteinExistence type="predicted"/>
<sequence>MVRVMMAMAAMLLAAGCGKMIELANQTRTVAAPREEVFARMFGDDGAFAGLPLVTNGGSTRLYELVAEKGEPGFDKLVPDERPEAYKVKIAVAMEIPREAHLVYSVDDGALRTGLKFTFEELAPDRTRVAFTIDELTGDGAKGLEVNRSALKRIARDALGKLDDFEEVGETA</sequence>
<dbReference type="EMBL" id="LT598653">
    <property type="protein sequence ID" value="SBV31301.1"/>
    <property type="molecule type" value="Genomic_DNA"/>
</dbReference>
<dbReference type="AlphaFoldDB" id="A0A1Y5PMV8"/>
<dbReference type="PROSITE" id="PS51257">
    <property type="entry name" value="PROKAR_LIPOPROTEIN"/>
    <property type="match status" value="1"/>
</dbReference>
<dbReference type="RefSeq" id="WP_295322635.1">
    <property type="nucleotide sequence ID" value="NZ_LT598653.1"/>
</dbReference>
<dbReference type="KEGG" id="sphu:SPPYR_0181"/>
<protein>
    <submittedName>
        <fullName evidence="1">Uncharacterized protein</fullName>
    </submittedName>
</protein>